<proteinExistence type="inferred from homology"/>
<dbReference type="EMBL" id="BSFN01000004">
    <property type="protein sequence ID" value="GLK88824.1"/>
    <property type="molecule type" value="Genomic_DNA"/>
</dbReference>
<comment type="similarity">
    <text evidence="1">Belongs to the alpha-carbonic anhydrase family.</text>
</comment>
<accession>A0A9W6NEL7</accession>
<dbReference type="InterPro" id="IPR023561">
    <property type="entry name" value="Carbonic_anhydrase_a-class"/>
</dbReference>
<dbReference type="Pfam" id="PF00194">
    <property type="entry name" value="Carb_anhydrase"/>
    <property type="match status" value="1"/>
</dbReference>
<dbReference type="RefSeq" id="WP_271195037.1">
    <property type="nucleotide sequence ID" value="NZ_BSFN01000004.1"/>
</dbReference>
<evidence type="ECO:0000256" key="7">
    <source>
        <dbReference type="SAM" id="SignalP"/>
    </source>
</evidence>
<dbReference type="AlphaFoldDB" id="A0A9W6NEL7"/>
<keyword evidence="5" id="KW-0456">Lyase</keyword>
<dbReference type="Proteomes" id="UP001143328">
    <property type="component" value="Unassembled WGS sequence"/>
</dbReference>
<dbReference type="GO" id="GO:0004089">
    <property type="term" value="F:carbonate dehydratase activity"/>
    <property type="evidence" value="ECO:0007669"/>
    <property type="project" value="UniProtKB-EC"/>
</dbReference>
<evidence type="ECO:0000256" key="4">
    <source>
        <dbReference type="ARBA" id="ARBA00022833"/>
    </source>
</evidence>
<reference evidence="9" key="2">
    <citation type="submission" date="2023-01" db="EMBL/GenBank/DDBJ databases">
        <authorList>
            <person name="Sun Q."/>
            <person name="Evtushenko L."/>
        </authorList>
    </citation>
    <scope>NUCLEOTIDE SEQUENCE</scope>
    <source>
        <strain evidence="9">VKM B-2935</strain>
    </source>
</reference>
<evidence type="ECO:0000256" key="1">
    <source>
        <dbReference type="ARBA" id="ARBA00010718"/>
    </source>
</evidence>
<evidence type="ECO:0000256" key="5">
    <source>
        <dbReference type="ARBA" id="ARBA00023239"/>
    </source>
</evidence>
<protein>
    <recommendedName>
        <fullName evidence="2">carbonic anhydrase</fullName>
        <ecNumber evidence="2">4.2.1.1</ecNumber>
    </recommendedName>
</protein>
<comment type="catalytic activity">
    <reaction evidence="6">
        <text>hydrogencarbonate + H(+) = CO2 + H2O</text>
        <dbReference type="Rhea" id="RHEA:10748"/>
        <dbReference type="ChEBI" id="CHEBI:15377"/>
        <dbReference type="ChEBI" id="CHEBI:15378"/>
        <dbReference type="ChEBI" id="CHEBI:16526"/>
        <dbReference type="ChEBI" id="CHEBI:17544"/>
        <dbReference type="EC" id="4.2.1.1"/>
    </reaction>
</comment>
<name>A0A9W6NEL7_9PSED</name>
<gene>
    <name evidence="9" type="primary">cah</name>
    <name evidence="9" type="ORF">GCM10017655_18860</name>
</gene>
<comment type="caution">
    <text evidence="9">The sequence shown here is derived from an EMBL/GenBank/DDBJ whole genome shotgun (WGS) entry which is preliminary data.</text>
</comment>
<dbReference type="Gene3D" id="3.10.200.10">
    <property type="entry name" value="Alpha carbonic anhydrase"/>
    <property type="match status" value="1"/>
</dbReference>
<evidence type="ECO:0000313" key="9">
    <source>
        <dbReference type="EMBL" id="GLK88824.1"/>
    </source>
</evidence>
<evidence type="ECO:0000256" key="2">
    <source>
        <dbReference type="ARBA" id="ARBA00012925"/>
    </source>
</evidence>
<dbReference type="PROSITE" id="PS51144">
    <property type="entry name" value="ALPHA_CA_2"/>
    <property type="match status" value="1"/>
</dbReference>
<feature type="chain" id="PRO_5040972532" description="carbonic anhydrase" evidence="7">
    <location>
        <begin position="24"/>
        <end position="249"/>
    </location>
</feature>
<keyword evidence="3" id="KW-0479">Metal-binding</keyword>
<feature type="signal peptide" evidence="7">
    <location>
        <begin position="1"/>
        <end position="23"/>
    </location>
</feature>
<reference evidence="9" key="1">
    <citation type="journal article" date="2014" name="Int. J. Syst. Evol. Microbiol.">
        <title>Complete genome sequence of Corynebacterium casei LMG S-19264T (=DSM 44701T), isolated from a smear-ripened cheese.</title>
        <authorList>
            <consortium name="US DOE Joint Genome Institute (JGI-PGF)"/>
            <person name="Walter F."/>
            <person name="Albersmeier A."/>
            <person name="Kalinowski J."/>
            <person name="Ruckert C."/>
        </authorList>
    </citation>
    <scope>NUCLEOTIDE SEQUENCE</scope>
    <source>
        <strain evidence="9">VKM B-2935</strain>
    </source>
</reference>
<sequence>MKRVFAFSATLLATCVMLGNAQADDHAHWGYEGAGGPEHWAELDPANAACRASQQQSPVDIKAGESQRAALPTLDFDYKSSSADVVNNGHTVQVNLPAGSVLKVGDVSAELLQFHFHAPSEERFDGKTYPMDAHLVHKTADGKLSVVAVLFEEGNENQALKPILSALPAAGKNHAIEAFDPALLLPSDRTYYRFMGSLTTPPCSDGVSWQVLRQPVEVSKEQIAAFRALYPMNARPVQPLNGRVIEVSH</sequence>
<keyword evidence="10" id="KW-1185">Reference proteome</keyword>
<dbReference type="InterPro" id="IPR041891">
    <property type="entry name" value="Alpha_CA_prokaryot-like"/>
</dbReference>
<organism evidence="9 10">
    <name type="scientific">Pseudomonas turukhanskensis</name>
    <dbReference type="NCBI Taxonomy" id="1806536"/>
    <lineage>
        <taxon>Bacteria</taxon>
        <taxon>Pseudomonadati</taxon>
        <taxon>Pseudomonadota</taxon>
        <taxon>Gammaproteobacteria</taxon>
        <taxon>Pseudomonadales</taxon>
        <taxon>Pseudomonadaceae</taxon>
        <taxon>Pseudomonas</taxon>
    </lineage>
</organism>
<dbReference type="GO" id="GO:0008270">
    <property type="term" value="F:zinc ion binding"/>
    <property type="evidence" value="ECO:0007669"/>
    <property type="project" value="InterPro"/>
</dbReference>
<dbReference type="PANTHER" id="PTHR18952">
    <property type="entry name" value="CARBONIC ANHYDRASE"/>
    <property type="match status" value="1"/>
</dbReference>
<dbReference type="PANTHER" id="PTHR18952:SF265">
    <property type="entry name" value="CARBONIC ANHYDRASE"/>
    <property type="match status" value="1"/>
</dbReference>
<dbReference type="CDD" id="cd03124">
    <property type="entry name" value="alpha_CA_prokaryotic_like"/>
    <property type="match status" value="1"/>
</dbReference>
<keyword evidence="7" id="KW-0732">Signal</keyword>
<dbReference type="SMART" id="SM01057">
    <property type="entry name" value="Carb_anhydrase"/>
    <property type="match status" value="1"/>
</dbReference>
<evidence type="ECO:0000259" key="8">
    <source>
        <dbReference type="PROSITE" id="PS51144"/>
    </source>
</evidence>
<dbReference type="SUPFAM" id="SSF51069">
    <property type="entry name" value="Carbonic anhydrase"/>
    <property type="match status" value="1"/>
</dbReference>
<dbReference type="InterPro" id="IPR001148">
    <property type="entry name" value="CA_dom"/>
</dbReference>
<evidence type="ECO:0000256" key="6">
    <source>
        <dbReference type="ARBA" id="ARBA00048348"/>
    </source>
</evidence>
<keyword evidence="4" id="KW-0862">Zinc</keyword>
<evidence type="ECO:0000313" key="10">
    <source>
        <dbReference type="Proteomes" id="UP001143328"/>
    </source>
</evidence>
<dbReference type="InterPro" id="IPR036398">
    <property type="entry name" value="CA_dom_sf"/>
</dbReference>
<feature type="domain" description="Alpha-carbonic anhydrase" evidence="8">
    <location>
        <begin position="27"/>
        <end position="249"/>
    </location>
</feature>
<evidence type="ECO:0000256" key="3">
    <source>
        <dbReference type="ARBA" id="ARBA00022723"/>
    </source>
</evidence>
<dbReference type="EC" id="4.2.1.1" evidence="2"/>